<evidence type="ECO:0000313" key="4">
    <source>
        <dbReference type="EnsemblMetazoa" id="Aqu2.1.30497_001"/>
    </source>
</evidence>
<organism evidence="4">
    <name type="scientific">Amphimedon queenslandica</name>
    <name type="common">Sponge</name>
    <dbReference type="NCBI Taxonomy" id="400682"/>
    <lineage>
        <taxon>Eukaryota</taxon>
        <taxon>Metazoa</taxon>
        <taxon>Porifera</taxon>
        <taxon>Demospongiae</taxon>
        <taxon>Heteroscleromorpha</taxon>
        <taxon>Haplosclerida</taxon>
        <taxon>Niphatidae</taxon>
        <taxon>Amphimedon</taxon>
    </lineage>
</organism>
<dbReference type="InterPro" id="IPR000488">
    <property type="entry name" value="Death_dom"/>
</dbReference>
<dbReference type="InParanoid" id="A0A1X7USY7"/>
<evidence type="ECO:0000256" key="2">
    <source>
        <dbReference type="SAM" id="Phobius"/>
    </source>
</evidence>
<dbReference type="OrthoDB" id="8436363at2759"/>
<dbReference type="EnsemblMetazoa" id="Aqu2.1.30497_001">
    <property type="protein sequence ID" value="Aqu2.1.30497_001"/>
    <property type="gene ID" value="Aqu2.1.30497"/>
</dbReference>
<dbReference type="GO" id="GO:0007165">
    <property type="term" value="P:signal transduction"/>
    <property type="evidence" value="ECO:0007669"/>
    <property type="project" value="InterPro"/>
</dbReference>
<feature type="transmembrane region" description="Helical" evidence="2">
    <location>
        <begin position="46"/>
        <end position="67"/>
    </location>
</feature>
<feature type="coiled-coil region" evidence="1">
    <location>
        <begin position="599"/>
        <end position="705"/>
    </location>
</feature>
<evidence type="ECO:0000259" key="3">
    <source>
        <dbReference type="PROSITE" id="PS50017"/>
    </source>
</evidence>
<dbReference type="SUPFAM" id="SSF47986">
    <property type="entry name" value="DEATH domain"/>
    <property type="match status" value="1"/>
</dbReference>
<evidence type="ECO:0000256" key="1">
    <source>
        <dbReference type="SAM" id="Coils"/>
    </source>
</evidence>
<name>A0A1X7USY7_AMPQE</name>
<protein>
    <recommendedName>
        <fullName evidence="3">Death domain-containing protein</fullName>
    </recommendedName>
</protein>
<dbReference type="Pfam" id="PF00531">
    <property type="entry name" value="Death"/>
    <property type="match status" value="1"/>
</dbReference>
<dbReference type="Gene3D" id="1.10.533.10">
    <property type="entry name" value="Death Domain, Fas"/>
    <property type="match status" value="1"/>
</dbReference>
<accession>A0A1X7USY7</accession>
<keyword evidence="2" id="KW-0472">Membrane</keyword>
<dbReference type="InterPro" id="IPR011029">
    <property type="entry name" value="DEATH-like_dom_sf"/>
</dbReference>
<feature type="domain" description="Death" evidence="3">
    <location>
        <begin position="107"/>
        <end position="181"/>
    </location>
</feature>
<proteinExistence type="predicted"/>
<keyword evidence="1" id="KW-0175">Coiled coil</keyword>
<feature type="transmembrane region" description="Helical" evidence="2">
    <location>
        <begin position="21"/>
        <end position="40"/>
    </location>
</feature>
<dbReference type="PROSITE" id="PS50017">
    <property type="entry name" value="DEATH_DOMAIN"/>
    <property type="match status" value="1"/>
</dbReference>
<dbReference type="AlphaFoldDB" id="A0A1X7USY7"/>
<reference evidence="4" key="1">
    <citation type="submission" date="2017-05" db="UniProtKB">
        <authorList>
            <consortium name="EnsemblMetazoa"/>
        </authorList>
    </citation>
    <scope>IDENTIFICATION</scope>
</reference>
<sequence length="819" mass="92919">MQLVLGNALLTNRSKMRLFEIIVSVLVGGFAVAFALSLFVEERALSLQVLVVLVLLLLAFVAIKYWNSSGTTIKYKRVQPPLKNEKPLNTTDLNKILTLLEKYQYSGKSYYRLGLSLGLLHRTLDIIKTDNNNSVEHCLREVLTKWLEKADNVEKPTWSALVAALRSINQNAVAEEIDRETDPVSLIIENHRDALSQSIQENLTQIARHLSYELEIKSLESLHGSPSEKIEVLLKTIKNAVYENYKSILKFADVLCKFPAVRSVRNDIQKNYSEKIVDNSIEVRAMGRNGDPIKVPLNFSLECKEMRNKWAIAVDSAIKVIAVEVEEQELKGFLQIQTSNSDVKEKLNACHSTGEIMQIIIDHCSLVDLTLLEGIIERFKIEEAKEHINEYKEIKDDFCSISLHSLLNETIGYPSSLKCETLQLSVDKSIDERTLKDVQDLIAIAFESFALNVRIAVIKEGNSFTITCSFPLALSESLIATALKNLEQLKKEGLIKMTIGYSTVYSQNKTKMETVEKFKKLIFSPLTSTWSSHLEREKSQHITSVYNSSGTMKQLLVSLNVQLINCEASSNEERKVFQDLLAEKTALVKKVENEGDSGIQELKLVIKEKQDEIKALQFSLRDATGATRLQELKLMIEEKQVEIKALQFSLSNATERGNIAAEENKELNERIETQLRISRAKDQKIEDLKAAAIREKIEMTKTEKDYELQIEALKTAMKENEKIIEQSGIKDLSIIIREKDKAIAELQELIMGGNLEASSDPESQIKYLNIIIREKDKTIAELQHLDEMAHLEESSDSGNLFIVFKLIMNNYRLRTTFKT</sequence>
<keyword evidence="2" id="KW-0812">Transmembrane</keyword>
<dbReference type="CDD" id="cd01670">
    <property type="entry name" value="Death"/>
    <property type="match status" value="1"/>
</dbReference>
<keyword evidence="2" id="KW-1133">Transmembrane helix</keyword>